<dbReference type="Pfam" id="PF18139">
    <property type="entry name" value="LSDAT_euk"/>
    <property type="match status" value="1"/>
</dbReference>
<keyword evidence="5" id="KW-0406">Ion transport</keyword>
<sequence length="873" mass="99193">MALEAVLAAPSTCGVASQSWIASNLKKRECIKFVATSEDENRCYCNRPLSLHCGGLDDADSNRTVEEELWMPSTHTQLLPTDAFGTIEFQSGTHKRKAQYVRLAHDTRPELIMQLFTKEWGLELPKLVITVEGGKSNFGQQRKLGRVLHKSLSKIAGATGAWVFTDGLNKGVTRQIGDALLLENVKSSAQVIVIGIAPWGIVEDCYQLCGHNHDVPYHSISSLRPEYAVLNKHHSYFLLADDGTLRRYGAELVLRRNLEKYISNQKLHPGSQCCTPLVCLMIGGGCNTIRTVRDYVMDTPLVPVVVCDGSGRAADLLASVLEHEQTVLESMRNYFVTLIQNMFEVDMKQAECLYSLLLQCTQRKNLITVVRLTDQQEETSQELDLAILKSVLTGQHLSSSEQFDFALMWNRVDIATSDIFICQQEWPPGALEEAMMQALKLDRVDFVKLLLKNGVSMQKFLSVPRLEELYNTKQGPFKKLGYISRQIHHISRGNMCTLHDVGLLINKLMGGSYKSYYTQRKFQLIYARAMRKSLDFQQSYGTTSMTSGLPRGTLLTSNEENLFDYPFNELLVWAVLTERQQMALLMWQNGEEALAKALVACKLYNAMADEVAENHSETQIYEDLINYRKEFENIALELLDYCYKQRVDQAKQLLTCELQNWSKETCLNLAVAANHLALLAHPCSQMVLADLWRGGLCTRKSNNLKVIFGLLCPFYIPKLEFKLEEELQLLPQAEEEHLVYLEKEHKSTEGQSTDNHHNTVADAESLIYNESHNTRNANRNNRPLSLGEKLYAFYTAPITKYWGHSIAYIVFLMTFSYTVLVKMENKPSWPELYTIIYICTLACEEVREILSSKPVALRFRKKSQLHHTCSSTM</sequence>
<feature type="domain" description="TRPM SLOG" evidence="8">
    <location>
        <begin position="98"/>
        <end position="360"/>
    </location>
</feature>
<keyword evidence="6" id="KW-0472">Membrane</keyword>
<dbReference type="InterPro" id="IPR050927">
    <property type="entry name" value="TRPM"/>
</dbReference>
<evidence type="ECO:0000256" key="7">
    <source>
        <dbReference type="ARBA" id="ARBA00023303"/>
    </source>
</evidence>
<feature type="domain" description="TRPM-like" evidence="9">
    <location>
        <begin position="418"/>
        <end position="681"/>
    </location>
</feature>
<dbReference type="InParanoid" id="A0A2J7Q9W8"/>
<evidence type="ECO:0000313" key="11">
    <source>
        <dbReference type="Proteomes" id="UP000235965"/>
    </source>
</evidence>
<evidence type="ECO:0000313" key="10">
    <source>
        <dbReference type="EMBL" id="PNF25377.1"/>
    </source>
</evidence>
<keyword evidence="3" id="KW-0812">Transmembrane</keyword>
<gene>
    <name evidence="10" type="ORF">B7P43_G09779</name>
</gene>
<evidence type="ECO:0000259" key="9">
    <source>
        <dbReference type="Pfam" id="PF25508"/>
    </source>
</evidence>
<protein>
    <submittedName>
        <fullName evidence="10">Uncharacterized protein</fullName>
    </submittedName>
</protein>
<dbReference type="OrthoDB" id="301415at2759"/>
<evidence type="ECO:0000256" key="2">
    <source>
        <dbReference type="ARBA" id="ARBA00022448"/>
    </source>
</evidence>
<keyword evidence="7" id="KW-0407">Ion channel</keyword>
<dbReference type="PANTHER" id="PTHR13800:SF1">
    <property type="entry name" value="TRANSIENT RECEPTOR POTENTIAL CATION CHANNEL TRPM"/>
    <property type="match status" value="1"/>
</dbReference>
<dbReference type="InterPro" id="IPR057366">
    <property type="entry name" value="TRPM-like"/>
</dbReference>
<accession>A0A2J7Q9W8</accession>
<proteinExistence type="predicted"/>
<keyword evidence="11" id="KW-1185">Reference proteome</keyword>
<keyword evidence="2" id="KW-0813">Transport</keyword>
<comment type="subcellular location">
    <subcellularLocation>
        <location evidence="1">Membrane</location>
        <topology evidence="1">Multi-pass membrane protein</topology>
    </subcellularLocation>
</comment>
<evidence type="ECO:0000256" key="6">
    <source>
        <dbReference type="ARBA" id="ARBA00023136"/>
    </source>
</evidence>
<dbReference type="STRING" id="105785.A0A2J7Q9W8"/>
<evidence type="ECO:0000259" key="8">
    <source>
        <dbReference type="Pfam" id="PF18139"/>
    </source>
</evidence>
<dbReference type="EMBL" id="NEVH01016341">
    <property type="protein sequence ID" value="PNF25377.1"/>
    <property type="molecule type" value="Genomic_DNA"/>
</dbReference>
<keyword evidence="4" id="KW-1133">Transmembrane helix</keyword>
<evidence type="ECO:0000256" key="3">
    <source>
        <dbReference type="ARBA" id="ARBA00022692"/>
    </source>
</evidence>
<dbReference type="InterPro" id="IPR041491">
    <property type="entry name" value="TRPM_SLOG"/>
</dbReference>
<dbReference type="Pfam" id="PF25508">
    <property type="entry name" value="TRPM2"/>
    <property type="match status" value="1"/>
</dbReference>
<dbReference type="AlphaFoldDB" id="A0A2J7Q9W8"/>
<dbReference type="GO" id="GO:0005261">
    <property type="term" value="F:monoatomic cation channel activity"/>
    <property type="evidence" value="ECO:0007669"/>
    <property type="project" value="TreeGrafter"/>
</dbReference>
<name>A0A2J7Q9W8_9NEOP</name>
<comment type="caution">
    <text evidence="10">The sequence shown here is derived from an EMBL/GenBank/DDBJ whole genome shotgun (WGS) entry which is preliminary data.</text>
</comment>
<dbReference type="GO" id="GO:0030001">
    <property type="term" value="P:metal ion transport"/>
    <property type="evidence" value="ECO:0007669"/>
    <property type="project" value="TreeGrafter"/>
</dbReference>
<reference evidence="10 11" key="1">
    <citation type="submission" date="2017-12" db="EMBL/GenBank/DDBJ databases">
        <title>Hemimetabolous genomes reveal molecular basis of termite eusociality.</title>
        <authorList>
            <person name="Harrison M.C."/>
            <person name="Jongepier E."/>
            <person name="Robertson H.M."/>
            <person name="Arning N."/>
            <person name="Bitard-Feildel T."/>
            <person name="Chao H."/>
            <person name="Childers C.P."/>
            <person name="Dinh H."/>
            <person name="Doddapaneni H."/>
            <person name="Dugan S."/>
            <person name="Gowin J."/>
            <person name="Greiner C."/>
            <person name="Han Y."/>
            <person name="Hu H."/>
            <person name="Hughes D.S.T."/>
            <person name="Huylmans A.-K."/>
            <person name="Kemena C."/>
            <person name="Kremer L.P.M."/>
            <person name="Lee S.L."/>
            <person name="Lopez-Ezquerra A."/>
            <person name="Mallet L."/>
            <person name="Monroy-Kuhn J.M."/>
            <person name="Moser A."/>
            <person name="Murali S.C."/>
            <person name="Muzny D.M."/>
            <person name="Otani S."/>
            <person name="Piulachs M.-D."/>
            <person name="Poelchau M."/>
            <person name="Qu J."/>
            <person name="Schaub F."/>
            <person name="Wada-Katsumata A."/>
            <person name="Worley K.C."/>
            <person name="Xie Q."/>
            <person name="Ylla G."/>
            <person name="Poulsen M."/>
            <person name="Gibbs R.A."/>
            <person name="Schal C."/>
            <person name="Richards S."/>
            <person name="Belles X."/>
            <person name="Korb J."/>
            <person name="Bornberg-Bauer E."/>
        </authorList>
    </citation>
    <scope>NUCLEOTIDE SEQUENCE [LARGE SCALE GENOMIC DNA]</scope>
    <source>
        <tissue evidence="10">Whole body</tissue>
    </source>
</reference>
<evidence type="ECO:0000256" key="5">
    <source>
        <dbReference type="ARBA" id="ARBA00023065"/>
    </source>
</evidence>
<dbReference type="GO" id="GO:0005886">
    <property type="term" value="C:plasma membrane"/>
    <property type="evidence" value="ECO:0007669"/>
    <property type="project" value="TreeGrafter"/>
</dbReference>
<dbReference type="Proteomes" id="UP000235965">
    <property type="component" value="Unassembled WGS sequence"/>
</dbReference>
<organism evidence="10 11">
    <name type="scientific">Cryptotermes secundus</name>
    <dbReference type="NCBI Taxonomy" id="105785"/>
    <lineage>
        <taxon>Eukaryota</taxon>
        <taxon>Metazoa</taxon>
        <taxon>Ecdysozoa</taxon>
        <taxon>Arthropoda</taxon>
        <taxon>Hexapoda</taxon>
        <taxon>Insecta</taxon>
        <taxon>Pterygota</taxon>
        <taxon>Neoptera</taxon>
        <taxon>Polyneoptera</taxon>
        <taxon>Dictyoptera</taxon>
        <taxon>Blattodea</taxon>
        <taxon>Blattoidea</taxon>
        <taxon>Termitoidae</taxon>
        <taxon>Kalotermitidae</taxon>
        <taxon>Cryptotermitinae</taxon>
        <taxon>Cryptotermes</taxon>
    </lineage>
</organism>
<dbReference type="PANTHER" id="PTHR13800">
    <property type="entry name" value="TRANSIENT RECEPTOR POTENTIAL CATION CHANNEL, SUBFAMILY M, MEMBER 6"/>
    <property type="match status" value="1"/>
</dbReference>
<evidence type="ECO:0000256" key="1">
    <source>
        <dbReference type="ARBA" id="ARBA00004141"/>
    </source>
</evidence>
<evidence type="ECO:0000256" key="4">
    <source>
        <dbReference type="ARBA" id="ARBA00022989"/>
    </source>
</evidence>